<dbReference type="SUPFAM" id="SSF52540">
    <property type="entry name" value="P-loop containing nucleoside triphosphate hydrolases"/>
    <property type="match status" value="1"/>
</dbReference>
<dbReference type="SUPFAM" id="SSF54211">
    <property type="entry name" value="Ribosomal protein S5 domain 2-like"/>
    <property type="match status" value="1"/>
</dbReference>
<dbReference type="PROSITE" id="PS51722">
    <property type="entry name" value="G_TR_2"/>
    <property type="match status" value="1"/>
</dbReference>
<dbReference type="SMART" id="SM00889">
    <property type="entry name" value="EFG_IV"/>
    <property type="match status" value="1"/>
</dbReference>
<evidence type="ECO:0000256" key="5">
    <source>
        <dbReference type="ARBA" id="ARBA00022917"/>
    </source>
</evidence>
<dbReference type="InterPro" id="IPR035647">
    <property type="entry name" value="EFG_III/V"/>
</dbReference>
<dbReference type="Gene3D" id="3.30.70.240">
    <property type="match status" value="1"/>
</dbReference>
<dbReference type="InterPro" id="IPR005517">
    <property type="entry name" value="Transl_elong_EFG/EF2_IV"/>
</dbReference>
<evidence type="ECO:0000313" key="9">
    <source>
        <dbReference type="EMBL" id="KXB59834.1"/>
    </source>
</evidence>
<dbReference type="GO" id="GO:0005525">
    <property type="term" value="F:GTP binding"/>
    <property type="evidence" value="ECO:0007669"/>
    <property type="project" value="UniProtKB-UniRule"/>
</dbReference>
<dbReference type="InterPro" id="IPR041095">
    <property type="entry name" value="EFG_II"/>
</dbReference>
<dbReference type="Gene3D" id="3.30.70.870">
    <property type="entry name" value="Elongation Factor G (Translational Gtpase), domain 3"/>
    <property type="match status" value="1"/>
</dbReference>
<comment type="caution">
    <text evidence="9">The sequence shown here is derived from an EMBL/GenBank/DDBJ whole genome shotgun (WGS) entry which is preliminary data.</text>
</comment>
<dbReference type="InterPro" id="IPR047872">
    <property type="entry name" value="EFG_IV"/>
</dbReference>
<dbReference type="GO" id="GO:0003924">
    <property type="term" value="F:GTPase activity"/>
    <property type="evidence" value="ECO:0007669"/>
    <property type="project" value="InterPro"/>
</dbReference>
<name>A0A133ZWN8_9BACL</name>
<dbReference type="RefSeq" id="WP_060914141.1">
    <property type="nucleotide sequence ID" value="NZ_KQ959957.1"/>
</dbReference>
<protein>
    <recommendedName>
        <fullName evidence="2 7">Elongation factor G</fullName>
        <shortName evidence="7">EF-G</shortName>
    </recommendedName>
</protein>
<dbReference type="PROSITE" id="PS00301">
    <property type="entry name" value="G_TR_1"/>
    <property type="match status" value="1"/>
</dbReference>
<dbReference type="GO" id="GO:0032790">
    <property type="term" value="P:ribosome disassembly"/>
    <property type="evidence" value="ECO:0007669"/>
    <property type="project" value="TreeGrafter"/>
</dbReference>
<dbReference type="InterPro" id="IPR027417">
    <property type="entry name" value="P-loop_NTPase"/>
</dbReference>
<evidence type="ECO:0000256" key="4">
    <source>
        <dbReference type="ARBA" id="ARBA00022768"/>
    </source>
</evidence>
<dbReference type="SMART" id="SM00838">
    <property type="entry name" value="EFG_C"/>
    <property type="match status" value="1"/>
</dbReference>
<evidence type="ECO:0000313" key="10">
    <source>
        <dbReference type="Proteomes" id="UP000070355"/>
    </source>
</evidence>
<dbReference type="InterPro" id="IPR000795">
    <property type="entry name" value="T_Tr_GTP-bd_dom"/>
</dbReference>
<dbReference type="InterPro" id="IPR004161">
    <property type="entry name" value="EFTu-like_2"/>
</dbReference>
<dbReference type="CDD" id="cd04088">
    <property type="entry name" value="EFG_mtEFG_II"/>
    <property type="match status" value="1"/>
</dbReference>
<dbReference type="InterPro" id="IPR014721">
    <property type="entry name" value="Ribsml_uS5_D2-typ_fold_subgr"/>
</dbReference>
<dbReference type="NCBIfam" id="NF009381">
    <property type="entry name" value="PRK12740.1-5"/>
    <property type="match status" value="1"/>
</dbReference>
<dbReference type="AlphaFoldDB" id="A0A133ZWN8"/>
<dbReference type="Gene3D" id="2.40.30.10">
    <property type="entry name" value="Translation factors"/>
    <property type="match status" value="1"/>
</dbReference>
<reference evidence="10" key="1">
    <citation type="submission" date="2016-01" db="EMBL/GenBank/DDBJ databases">
        <authorList>
            <person name="Mitreva M."/>
            <person name="Pepin K.H."/>
            <person name="Mihindukulasuriya K.A."/>
            <person name="Fulton R."/>
            <person name="Fronick C."/>
            <person name="O'Laughlin M."/>
            <person name="Miner T."/>
            <person name="Herter B."/>
            <person name="Rosa B.A."/>
            <person name="Cordes M."/>
            <person name="Tomlinson C."/>
            <person name="Wollam A."/>
            <person name="Palsikar V.B."/>
            <person name="Mardis E.R."/>
            <person name="Wilson R.K."/>
        </authorList>
    </citation>
    <scope>NUCLEOTIDE SEQUENCE [LARGE SCALE GENOMIC DNA]</scope>
    <source>
        <strain evidence="10">DNF01167</strain>
    </source>
</reference>
<keyword evidence="4 7" id="KW-0251">Elongation factor</keyword>
<dbReference type="Pfam" id="PF00679">
    <property type="entry name" value="EFG_C"/>
    <property type="match status" value="1"/>
</dbReference>
<comment type="function">
    <text evidence="7">Catalyzes the GTP-dependent ribosomal translocation step during translation elongation. During this step, the ribosome changes from the pre-translocational (PRE) to the post-translocational (POST) state as the newly formed A-site-bound peptidyl-tRNA and P-site-bound deacylated tRNA move to the P and E sites, respectively. Catalyzes the coordinated movement of the two tRNA molecules, the mRNA and conformational changes in the ribosome.</text>
</comment>
<dbReference type="InterPro" id="IPR020568">
    <property type="entry name" value="Ribosomal_Su5_D2-typ_SF"/>
</dbReference>
<dbReference type="Proteomes" id="UP000070355">
    <property type="component" value="Unassembled WGS sequence"/>
</dbReference>
<sequence length="691" mass="76343">MTRAFSLKDTRNIGIMAHIDAGKTTATERILFYTGKIHKIGDTHDGNSQMDWMEQEQERGITITSAATTAQWKNHRINIIDTPGHVDFTVEVERSLRVLDGSVAVLDAQSGVEPQTETVWRQATTYGVPRIVFVNKMDKTGADFLYSVGTIHDRLQANAHPIQLPIGAEDLFEGVIDLVEMKAIYNEGSVGENLVVKEIPAEYQDQAEEYREKLIEAVAEFDEDFMEKYLGGEEITIDELKAAIRKATLSVEFFPVVCGSAFKYKGVQPMLDAVVEYLPSPLDVPAIKGVNPDTDEEVERHSSDEEPFSALAFKVMTDPFVGKLTFFRVYSGILSSGSYVKNSTKGKRERVGRILQMHANTRNEIAEVYAGDIAAAVGLKDTTTGDTLCDEKNEVILESMEFPEPVIQLSVEPKSKADQDKMSTALQKLQEEDPTFRAGTDEETGQVIIAGMGELHLDIIVDRMRREFKVECTVGAPMVSYRETFKQAAQVQGKFTRQSGGRGQYGDVWIEFTPNEPGAGFEFENAIVGGVVPREYIPAVEAGLKDSMANGVLAGYELIDVKAKLFDGSYHDVDSSEMAFKVAASLALKEAAKKCNPVILEPIMKVEVVMPEEYLGDIMGDITSRRGRVEGMEARGNAQVVSASVPLSEMFGYATSLRSSTQGRGTYSMVFDHYEEVPKSISEEIIKKNKG</sequence>
<feature type="domain" description="Tr-type G" evidence="8">
    <location>
        <begin position="8"/>
        <end position="282"/>
    </location>
</feature>
<keyword evidence="6 7" id="KW-0342">GTP-binding</keyword>
<dbReference type="CDD" id="cd03713">
    <property type="entry name" value="EFG_mtEFG_C"/>
    <property type="match status" value="1"/>
</dbReference>
<dbReference type="Pfam" id="PF03144">
    <property type="entry name" value="GTP_EFTU_D2"/>
    <property type="match status" value="1"/>
</dbReference>
<comment type="subcellular location">
    <subcellularLocation>
        <location evidence="7">Cytoplasm</location>
    </subcellularLocation>
</comment>
<dbReference type="Pfam" id="PF14492">
    <property type="entry name" value="EFG_III"/>
    <property type="match status" value="1"/>
</dbReference>
<comment type="similarity">
    <text evidence="1 7">Belongs to the TRAFAC class translation factor GTPase superfamily. Classic translation factor GTPase family. EF-G/EF-2 subfamily.</text>
</comment>
<dbReference type="InterPro" id="IPR004540">
    <property type="entry name" value="Transl_elong_EFG/EF2"/>
</dbReference>
<dbReference type="NCBIfam" id="NF009379">
    <property type="entry name" value="PRK12740.1-3"/>
    <property type="match status" value="1"/>
</dbReference>
<dbReference type="CDD" id="cd16262">
    <property type="entry name" value="EFG_III"/>
    <property type="match status" value="1"/>
</dbReference>
<dbReference type="InterPro" id="IPR009000">
    <property type="entry name" value="Transl_B-barrel_sf"/>
</dbReference>
<evidence type="ECO:0000256" key="7">
    <source>
        <dbReference type="HAMAP-Rule" id="MF_00054"/>
    </source>
</evidence>
<dbReference type="FunFam" id="3.30.70.870:FF:000001">
    <property type="entry name" value="Elongation factor G"/>
    <property type="match status" value="1"/>
</dbReference>
<dbReference type="PATRIC" id="fig|1379.3.peg.955"/>
<dbReference type="SUPFAM" id="SSF50447">
    <property type="entry name" value="Translation proteins"/>
    <property type="match status" value="1"/>
</dbReference>
<dbReference type="OrthoDB" id="9804431at2"/>
<dbReference type="NCBIfam" id="TIGR00231">
    <property type="entry name" value="small_GTP"/>
    <property type="match status" value="1"/>
</dbReference>
<dbReference type="Gene3D" id="3.30.230.10">
    <property type="match status" value="1"/>
</dbReference>
<dbReference type="SUPFAM" id="SSF54980">
    <property type="entry name" value="EF-G C-terminal domain-like"/>
    <property type="match status" value="2"/>
</dbReference>
<keyword evidence="3 7" id="KW-0547">Nucleotide-binding</keyword>
<proteinExistence type="inferred from homology"/>
<dbReference type="InterPro" id="IPR005225">
    <property type="entry name" value="Small_GTP-bd"/>
</dbReference>
<organism evidence="9 10">
    <name type="scientific">Gemella haemolysans</name>
    <dbReference type="NCBI Taxonomy" id="1379"/>
    <lineage>
        <taxon>Bacteria</taxon>
        <taxon>Bacillati</taxon>
        <taxon>Bacillota</taxon>
        <taxon>Bacilli</taxon>
        <taxon>Bacillales</taxon>
        <taxon>Gemellaceae</taxon>
        <taxon>Gemella</taxon>
    </lineage>
</organism>
<gene>
    <name evidence="7" type="primary">fusA</name>
    <name evidence="9" type="ORF">HMPREF3186_00971</name>
</gene>
<dbReference type="PANTHER" id="PTHR43261">
    <property type="entry name" value="TRANSLATION ELONGATION FACTOR G-RELATED"/>
    <property type="match status" value="1"/>
</dbReference>
<dbReference type="Gene3D" id="3.40.50.300">
    <property type="entry name" value="P-loop containing nucleotide triphosphate hydrolases"/>
    <property type="match status" value="1"/>
</dbReference>
<dbReference type="NCBIfam" id="TIGR00484">
    <property type="entry name" value="EF-G"/>
    <property type="match status" value="1"/>
</dbReference>
<feature type="binding site" evidence="7">
    <location>
        <begin position="17"/>
        <end position="24"/>
    </location>
    <ligand>
        <name>GTP</name>
        <dbReference type="ChEBI" id="CHEBI:37565"/>
    </ligand>
</feature>
<evidence type="ECO:0000256" key="3">
    <source>
        <dbReference type="ARBA" id="ARBA00022741"/>
    </source>
</evidence>
<dbReference type="GO" id="GO:0003746">
    <property type="term" value="F:translation elongation factor activity"/>
    <property type="evidence" value="ECO:0007669"/>
    <property type="project" value="UniProtKB-UniRule"/>
</dbReference>
<keyword evidence="5 7" id="KW-0648">Protein biosynthesis</keyword>
<dbReference type="EMBL" id="LSDC01000063">
    <property type="protein sequence ID" value="KXB59834.1"/>
    <property type="molecule type" value="Genomic_DNA"/>
</dbReference>
<dbReference type="FunFam" id="3.30.230.10:FF:000003">
    <property type="entry name" value="Elongation factor G"/>
    <property type="match status" value="1"/>
</dbReference>
<evidence type="ECO:0000256" key="6">
    <source>
        <dbReference type="ARBA" id="ARBA00023134"/>
    </source>
</evidence>
<dbReference type="GO" id="GO:0005737">
    <property type="term" value="C:cytoplasm"/>
    <property type="evidence" value="ECO:0007669"/>
    <property type="project" value="UniProtKB-SubCell"/>
</dbReference>
<dbReference type="FunFam" id="3.40.50.300:FF:000029">
    <property type="entry name" value="Elongation factor G"/>
    <property type="match status" value="1"/>
</dbReference>
<dbReference type="Pfam" id="PF03764">
    <property type="entry name" value="EFG_IV"/>
    <property type="match status" value="1"/>
</dbReference>
<evidence type="ECO:0000256" key="2">
    <source>
        <dbReference type="ARBA" id="ARBA00017872"/>
    </source>
</evidence>
<dbReference type="HAMAP" id="MF_00054_B">
    <property type="entry name" value="EF_G_EF_2_B"/>
    <property type="match status" value="1"/>
</dbReference>
<dbReference type="Pfam" id="PF00009">
    <property type="entry name" value="GTP_EFTU"/>
    <property type="match status" value="1"/>
</dbReference>
<dbReference type="PRINTS" id="PR00315">
    <property type="entry name" value="ELONGATNFCT"/>
</dbReference>
<dbReference type="CDD" id="cd01434">
    <property type="entry name" value="EFG_mtEFG1_IV"/>
    <property type="match status" value="1"/>
</dbReference>
<evidence type="ECO:0000259" key="8">
    <source>
        <dbReference type="PROSITE" id="PS51722"/>
    </source>
</evidence>
<evidence type="ECO:0000256" key="1">
    <source>
        <dbReference type="ARBA" id="ARBA00005870"/>
    </source>
</evidence>
<feature type="binding site" evidence="7">
    <location>
        <begin position="81"/>
        <end position="85"/>
    </location>
    <ligand>
        <name>GTP</name>
        <dbReference type="ChEBI" id="CHEBI:37565"/>
    </ligand>
</feature>
<dbReference type="InterPro" id="IPR009022">
    <property type="entry name" value="EFG_III"/>
</dbReference>
<dbReference type="CDD" id="cd01886">
    <property type="entry name" value="EF-G"/>
    <property type="match status" value="1"/>
</dbReference>
<accession>A0A133ZWN8</accession>
<dbReference type="PANTHER" id="PTHR43261:SF1">
    <property type="entry name" value="RIBOSOME-RELEASING FACTOR 2, MITOCHONDRIAL"/>
    <property type="match status" value="1"/>
</dbReference>
<dbReference type="FunFam" id="2.40.30.10:FF:000006">
    <property type="entry name" value="Elongation factor G"/>
    <property type="match status" value="1"/>
</dbReference>
<feature type="binding site" evidence="7">
    <location>
        <begin position="135"/>
        <end position="138"/>
    </location>
    <ligand>
        <name>GTP</name>
        <dbReference type="ChEBI" id="CHEBI:37565"/>
    </ligand>
</feature>
<dbReference type="InterPro" id="IPR031157">
    <property type="entry name" value="G_TR_CS"/>
</dbReference>
<dbReference type="FunFam" id="3.30.70.240:FF:000001">
    <property type="entry name" value="Elongation factor G"/>
    <property type="match status" value="1"/>
</dbReference>
<dbReference type="InterPro" id="IPR035649">
    <property type="entry name" value="EFG_V"/>
</dbReference>
<keyword evidence="7" id="KW-0963">Cytoplasm</keyword>
<dbReference type="InterPro" id="IPR000640">
    <property type="entry name" value="EFG_V-like"/>
</dbReference>
<dbReference type="STRING" id="1379.HMPREF3186_00971"/>